<organism evidence="2 3">
    <name type="scientific">Cladophialophora chaetospira</name>
    <dbReference type="NCBI Taxonomy" id="386627"/>
    <lineage>
        <taxon>Eukaryota</taxon>
        <taxon>Fungi</taxon>
        <taxon>Dikarya</taxon>
        <taxon>Ascomycota</taxon>
        <taxon>Pezizomycotina</taxon>
        <taxon>Eurotiomycetes</taxon>
        <taxon>Chaetothyriomycetidae</taxon>
        <taxon>Chaetothyriales</taxon>
        <taxon>Herpotrichiellaceae</taxon>
        <taxon>Cladophialophora</taxon>
    </lineage>
</organism>
<feature type="region of interest" description="Disordered" evidence="1">
    <location>
        <begin position="226"/>
        <end position="306"/>
    </location>
</feature>
<sequence length="350" mass="38201">MAQQQPPATTLGKRKKGSDDNDIGSDDSTSTKTFLLRAIFDNKVTTATTAIDASQFSKLNDLTSHIRTRLLPSALSDDALSALKLSPQLLLLLQETSTSKANKSTIFIVVTANDYQQYRNWYQRNLVDSELQELKIEVHVLQADETGYEERVNEMREYGKDGGQPQSALRQEYRQIAKFTKRGIMDKGTWRAYKPQDIGAEVVKACIEAGSSLLDESTEEYFPVRDEQAVKSGNGKHKNSRRAPKRPKGDATAAIVDDDVETAGEGVATEDAAESNDDEMDIDSEEDVDEDEGGEDVGAGSSTGLNDTIEAVQSEESDGSSEIANTVGQKLVVADRTKTTGEDAAEDSNM</sequence>
<name>A0AA39CH72_9EURO</name>
<protein>
    <submittedName>
        <fullName evidence="2">Uncharacterized protein</fullName>
    </submittedName>
</protein>
<feature type="region of interest" description="Disordered" evidence="1">
    <location>
        <begin position="1"/>
        <end position="27"/>
    </location>
</feature>
<dbReference type="EMBL" id="JAPDRK010000011">
    <property type="protein sequence ID" value="KAJ9607993.1"/>
    <property type="molecule type" value="Genomic_DNA"/>
</dbReference>
<dbReference type="Proteomes" id="UP001172673">
    <property type="component" value="Unassembled WGS sequence"/>
</dbReference>
<evidence type="ECO:0000256" key="1">
    <source>
        <dbReference type="SAM" id="MobiDB-lite"/>
    </source>
</evidence>
<dbReference type="AlphaFoldDB" id="A0AA39CH72"/>
<gene>
    <name evidence="2" type="ORF">H2200_008072</name>
</gene>
<evidence type="ECO:0000313" key="2">
    <source>
        <dbReference type="EMBL" id="KAJ9607993.1"/>
    </source>
</evidence>
<keyword evidence="3" id="KW-1185">Reference proteome</keyword>
<feature type="compositionally biased region" description="Basic residues" evidence="1">
    <location>
        <begin position="234"/>
        <end position="246"/>
    </location>
</feature>
<feature type="compositionally biased region" description="Acidic residues" evidence="1">
    <location>
        <begin position="271"/>
        <end position="295"/>
    </location>
</feature>
<evidence type="ECO:0000313" key="3">
    <source>
        <dbReference type="Proteomes" id="UP001172673"/>
    </source>
</evidence>
<proteinExistence type="predicted"/>
<accession>A0AA39CH72</accession>
<comment type="caution">
    <text evidence="2">The sequence shown here is derived from an EMBL/GenBank/DDBJ whole genome shotgun (WGS) entry which is preliminary data.</text>
</comment>
<reference evidence="2" key="1">
    <citation type="submission" date="2022-10" db="EMBL/GenBank/DDBJ databases">
        <title>Culturing micro-colonial fungi from biological soil crusts in the Mojave desert and describing Neophaeococcomyces mojavensis, and introducing the new genera and species Taxawa tesnikishii.</title>
        <authorList>
            <person name="Kurbessoian T."/>
            <person name="Stajich J.E."/>
        </authorList>
    </citation>
    <scope>NUCLEOTIDE SEQUENCE</scope>
    <source>
        <strain evidence="2">TK_41</strain>
    </source>
</reference>